<keyword evidence="3" id="KW-0560">Oxidoreductase</keyword>
<evidence type="ECO:0000256" key="1">
    <source>
        <dbReference type="ARBA" id="ARBA00004953"/>
    </source>
</evidence>
<reference evidence="4 5" key="1">
    <citation type="submission" date="2014-02" db="EMBL/GenBank/DDBJ databases">
        <title>Genome sequence of Paenibacillus darwinianus reveals adaptive mechanisms for survival in Antarctic soils.</title>
        <authorList>
            <person name="Dsouza M."/>
            <person name="Taylor M.W."/>
            <person name="Turner S.J."/>
            <person name="Aislabie J."/>
        </authorList>
    </citation>
    <scope>NUCLEOTIDE SEQUENCE [LARGE SCALE GENOMIC DNA]</scope>
    <source>
        <strain evidence="4 5">CE1</strain>
    </source>
</reference>
<proteinExistence type="predicted"/>
<dbReference type="Proteomes" id="UP000053750">
    <property type="component" value="Unassembled WGS sequence"/>
</dbReference>
<name>A0A9W5S2K6_9BACL</name>
<dbReference type="AlphaFoldDB" id="A0A9W5S2K6"/>
<organism evidence="4 5">
    <name type="scientific">Paenibacillus darwinianus</name>
    <dbReference type="NCBI Taxonomy" id="1380763"/>
    <lineage>
        <taxon>Bacteria</taxon>
        <taxon>Bacillati</taxon>
        <taxon>Bacillota</taxon>
        <taxon>Bacilli</taxon>
        <taxon>Bacillales</taxon>
        <taxon>Paenibacillaceae</taxon>
        <taxon>Paenibacillus</taxon>
    </lineage>
</organism>
<dbReference type="GO" id="GO:0016994">
    <property type="term" value="F:precorrin-6A reductase activity"/>
    <property type="evidence" value="ECO:0007669"/>
    <property type="project" value="InterPro"/>
</dbReference>
<keyword evidence="2" id="KW-0169">Cobalamin biosynthesis</keyword>
<dbReference type="GO" id="GO:0009236">
    <property type="term" value="P:cobalamin biosynthetic process"/>
    <property type="evidence" value="ECO:0007669"/>
    <property type="project" value="UniProtKB-KW"/>
</dbReference>
<dbReference type="OrthoDB" id="9780707at2"/>
<evidence type="ECO:0000313" key="4">
    <source>
        <dbReference type="EMBL" id="EXX89716.1"/>
    </source>
</evidence>
<dbReference type="InterPro" id="IPR003723">
    <property type="entry name" value="Precorrin-6x_reduct"/>
</dbReference>
<evidence type="ECO:0008006" key="6">
    <source>
        <dbReference type="Google" id="ProtNLM"/>
    </source>
</evidence>
<comment type="caution">
    <text evidence="4">The sequence shown here is derived from an EMBL/GenBank/DDBJ whole genome shotgun (WGS) entry which is preliminary data.</text>
</comment>
<accession>A0A9W5S2K6</accession>
<keyword evidence="5" id="KW-1185">Reference proteome</keyword>
<evidence type="ECO:0000256" key="3">
    <source>
        <dbReference type="ARBA" id="ARBA00023002"/>
    </source>
</evidence>
<dbReference type="PANTHER" id="PTHR36925">
    <property type="entry name" value="COBALT-PRECORRIN-6A REDUCTASE"/>
    <property type="match status" value="1"/>
</dbReference>
<sequence>MILMLCGTSDARELAVRVRQSGYELLTSVVTGNAARSLEEAGLPVRVGRLTAEEMASLASERGCRAIVDASHPFAEEAHRNAMRAALEAGIPY</sequence>
<dbReference type="PROSITE" id="PS51014">
    <property type="entry name" value="COBK_CBIJ"/>
    <property type="match status" value="1"/>
</dbReference>
<feature type="non-terminal residue" evidence="4">
    <location>
        <position position="93"/>
    </location>
</feature>
<dbReference type="Pfam" id="PF02571">
    <property type="entry name" value="CbiJ"/>
    <property type="match status" value="1"/>
</dbReference>
<dbReference type="EMBL" id="JFHU01000087">
    <property type="protein sequence ID" value="EXX89716.1"/>
    <property type="molecule type" value="Genomic_DNA"/>
</dbReference>
<comment type="pathway">
    <text evidence="1">Cofactor biosynthesis; adenosylcobalamin biosynthesis.</text>
</comment>
<dbReference type="RefSeq" id="WP_036715848.1">
    <property type="nucleotide sequence ID" value="NZ_KK082239.1"/>
</dbReference>
<gene>
    <name evidence="4" type="ORF">BG53_14950</name>
</gene>
<evidence type="ECO:0000313" key="5">
    <source>
        <dbReference type="Proteomes" id="UP000053750"/>
    </source>
</evidence>
<evidence type="ECO:0000256" key="2">
    <source>
        <dbReference type="ARBA" id="ARBA00022573"/>
    </source>
</evidence>
<dbReference type="PANTHER" id="PTHR36925:SF1">
    <property type="entry name" value="COBALT-PRECORRIN-6A REDUCTASE"/>
    <property type="match status" value="1"/>
</dbReference>
<protein>
    <recommendedName>
        <fullName evidence="6">Precorrin-6x reductase</fullName>
    </recommendedName>
</protein>